<keyword evidence="1" id="KW-0758">Storage protein</keyword>
<evidence type="ECO:0000256" key="5">
    <source>
        <dbReference type="ARBA" id="ARBA00037082"/>
    </source>
</evidence>
<keyword evidence="3" id="KW-0325">Glycoprotein</keyword>
<reference evidence="9 10" key="1">
    <citation type="journal article" date="2017" name="Plant Biotechnol. J.">
        <title>A comprehensive draft genome sequence for lupin (Lupinus angustifolius), an emerging health food: insights into plant-microbe interactions and legume evolution.</title>
        <authorList>
            <person name="Hane J.K."/>
            <person name="Ming Y."/>
            <person name="Kamphuis L.G."/>
            <person name="Nelson M.N."/>
            <person name="Garg G."/>
            <person name="Atkins C.A."/>
            <person name="Bayer P.E."/>
            <person name="Bravo A."/>
            <person name="Bringans S."/>
            <person name="Cannon S."/>
            <person name="Edwards D."/>
            <person name="Foley R."/>
            <person name="Gao L.L."/>
            <person name="Harrison M.J."/>
            <person name="Huang W."/>
            <person name="Hurgobin B."/>
            <person name="Li S."/>
            <person name="Liu C.W."/>
            <person name="McGrath A."/>
            <person name="Morahan G."/>
            <person name="Murray J."/>
            <person name="Weller J."/>
            <person name="Jian J."/>
            <person name="Singh K.B."/>
        </authorList>
    </citation>
    <scope>NUCLEOTIDE SEQUENCE [LARGE SCALE GENOMIC DNA]</scope>
    <source>
        <strain evidence="10">cv. Tanjil</strain>
        <tissue evidence="9">Whole plant</tissue>
    </source>
</reference>
<dbReference type="Gene3D" id="2.60.120.10">
    <property type="entry name" value="Jelly Rolls"/>
    <property type="match status" value="1"/>
</dbReference>
<dbReference type="InterPro" id="IPR006045">
    <property type="entry name" value="Cupin_1"/>
</dbReference>
<keyword evidence="7" id="KW-0472">Membrane</keyword>
<dbReference type="CDD" id="cd02244">
    <property type="entry name" value="cupin_7S_vicilin-like_N"/>
    <property type="match status" value="1"/>
</dbReference>
<protein>
    <recommendedName>
        <fullName evidence="8">Cupin type-1 domain-containing protein</fullName>
    </recommendedName>
</protein>
<evidence type="ECO:0000256" key="6">
    <source>
        <dbReference type="SAM" id="MobiDB-lite"/>
    </source>
</evidence>
<dbReference type="GO" id="GO:0045735">
    <property type="term" value="F:nutrient reservoir activity"/>
    <property type="evidence" value="ECO:0007669"/>
    <property type="project" value="UniProtKB-KW"/>
</dbReference>
<keyword evidence="7" id="KW-1133">Transmembrane helix</keyword>
<evidence type="ECO:0000313" key="10">
    <source>
        <dbReference type="Proteomes" id="UP000188354"/>
    </source>
</evidence>
<sequence length="396" mass="46132">MAKIRVRFPTLVLLLGIVFLIAVSISIAYREKNVIKNHERPQEREQEGRDPRQQPHPHHQEEQEREHTSEEERDREPSRGNIGKRESKSKRKSKVLTQTHPDSHRQRNPYYFNFERFRTLYRNRKGQIRVLERGYRIVEFQPKPNTLILPKHFDVDYILIVLNAMITIVISGKRQAYNLEYGDALKLPVGTTSYILNSDDNQNLRVVKLVIPINNLNNFYVMFFLLSYYLLFLYHLIFYAPIAYLTPSNFNFFLLSLHICHPISINASSNLHLLGFRINGDENQRNFLVGSEDNVIRQLEREVKELTFPGSTEDVERSDGAHIPLLCKCSASTTTTKGERGKVWKKGSHLFHLEHSLLSCYVLSWLPLRYHLRSVPSTDVSYSFQPIPCSVDAIAL</sequence>
<dbReference type="PANTHER" id="PTHR31189:SF41">
    <property type="entry name" value="VICILIN C72"/>
    <property type="match status" value="1"/>
</dbReference>
<feature type="compositionally biased region" description="Basic and acidic residues" evidence="6">
    <location>
        <begin position="37"/>
        <end position="86"/>
    </location>
</feature>
<comment type="function">
    <text evidence="5">Seed storage protein. Accumulates during seed development and is hydrolyzed after germination to provide a carbon and nitrogen source for the developing seedling.</text>
</comment>
<evidence type="ECO:0000256" key="2">
    <source>
        <dbReference type="ARBA" id="ARBA00023129"/>
    </source>
</evidence>
<evidence type="ECO:0000256" key="1">
    <source>
        <dbReference type="ARBA" id="ARBA00022761"/>
    </source>
</evidence>
<organism evidence="9 10">
    <name type="scientific">Lupinus angustifolius</name>
    <name type="common">Narrow-leaved blue lupine</name>
    <dbReference type="NCBI Taxonomy" id="3871"/>
    <lineage>
        <taxon>Eukaryota</taxon>
        <taxon>Viridiplantae</taxon>
        <taxon>Streptophyta</taxon>
        <taxon>Embryophyta</taxon>
        <taxon>Tracheophyta</taxon>
        <taxon>Spermatophyta</taxon>
        <taxon>Magnoliopsida</taxon>
        <taxon>eudicotyledons</taxon>
        <taxon>Gunneridae</taxon>
        <taxon>Pentapetalae</taxon>
        <taxon>rosids</taxon>
        <taxon>fabids</taxon>
        <taxon>Fabales</taxon>
        <taxon>Fabaceae</taxon>
        <taxon>Papilionoideae</taxon>
        <taxon>50 kb inversion clade</taxon>
        <taxon>genistoids sensu lato</taxon>
        <taxon>core genistoids</taxon>
        <taxon>Genisteae</taxon>
        <taxon>Lupinus</taxon>
    </lineage>
</organism>
<evidence type="ECO:0000259" key="8">
    <source>
        <dbReference type="SMART" id="SM00835"/>
    </source>
</evidence>
<evidence type="ECO:0000256" key="7">
    <source>
        <dbReference type="SAM" id="Phobius"/>
    </source>
</evidence>
<dbReference type="SUPFAM" id="SSF51182">
    <property type="entry name" value="RmlC-like cupins"/>
    <property type="match status" value="2"/>
</dbReference>
<evidence type="ECO:0000256" key="4">
    <source>
        <dbReference type="ARBA" id="ARBA00023597"/>
    </source>
</evidence>
<proteinExistence type="inferred from homology"/>
<evidence type="ECO:0000256" key="3">
    <source>
        <dbReference type="ARBA" id="ARBA00023180"/>
    </source>
</evidence>
<dbReference type="SMART" id="SM00835">
    <property type="entry name" value="Cupin_1"/>
    <property type="match status" value="1"/>
</dbReference>
<dbReference type="Gene3D" id="1.10.10.840">
    <property type="match status" value="1"/>
</dbReference>
<dbReference type="STRING" id="3871.A0A4P1R8K0"/>
<dbReference type="InterPro" id="IPR011051">
    <property type="entry name" value="RmlC_Cupin_sf"/>
</dbReference>
<name>A0A4P1R8K0_LUPAN</name>
<feature type="transmembrane region" description="Helical" evidence="7">
    <location>
        <begin position="219"/>
        <end position="245"/>
    </location>
</feature>
<gene>
    <name evidence="9" type="ORF">TanjilG_21205</name>
</gene>
<keyword evidence="10" id="KW-1185">Reference proteome</keyword>
<dbReference type="AlphaFoldDB" id="A0A4P1R8K0"/>
<accession>A0A4P1R8K0</accession>
<keyword evidence="7" id="KW-0812">Transmembrane</keyword>
<dbReference type="Gramene" id="OIW05220">
    <property type="protein sequence ID" value="OIW05220"/>
    <property type="gene ID" value="TanjilG_21205"/>
</dbReference>
<feature type="region of interest" description="Disordered" evidence="6">
    <location>
        <begin position="37"/>
        <end position="107"/>
    </location>
</feature>
<keyword evidence="2" id="KW-0708">Seed storage protein</keyword>
<evidence type="ECO:0000313" key="9">
    <source>
        <dbReference type="EMBL" id="OIW05220.1"/>
    </source>
</evidence>
<feature type="domain" description="Cupin type-1" evidence="8">
    <location>
        <begin position="112"/>
        <end position="316"/>
    </location>
</feature>
<dbReference type="Proteomes" id="UP000188354">
    <property type="component" value="Chromosome LG09"/>
</dbReference>
<dbReference type="PANTHER" id="PTHR31189">
    <property type="entry name" value="OS03G0336100 PROTEIN-RELATED"/>
    <property type="match status" value="1"/>
</dbReference>
<dbReference type="InterPro" id="IPR050253">
    <property type="entry name" value="Seed_Storage-Functional"/>
</dbReference>
<dbReference type="EMBL" id="CM007369">
    <property type="protein sequence ID" value="OIW05220.1"/>
    <property type="molecule type" value="Genomic_DNA"/>
</dbReference>
<dbReference type="InterPro" id="IPR014710">
    <property type="entry name" value="RmlC-like_jellyroll"/>
</dbReference>
<comment type="similarity">
    <text evidence="4">Belongs to the 7S seed storage protein family.</text>
</comment>